<evidence type="ECO:0000259" key="7">
    <source>
        <dbReference type="PROSITE" id="PS50110"/>
    </source>
</evidence>
<dbReference type="GO" id="GO:0006355">
    <property type="term" value="P:regulation of DNA-templated transcription"/>
    <property type="evidence" value="ECO:0007669"/>
    <property type="project" value="InterPro"/>
</dbReference>
<keyword evidence="3 8" id="KW-0238">DNA-binding</keyword>
<dbReference type="InterPro" id="IPR000792">
    <property type="entry name" value="Tscrpt_reg_LuxR_C"/>
</dbReference>
<dbReference type="InterPro" id="IPR011006">
    <property type="entry name" value="CheY-like_superfamily"/>
</dbReference>
<dbReference type="EMBL" id="UESZ01000001">
    <property type="protein sequence ID" value="SSA35968.1"/>
    <property type="molecule type" value="Genomic_DNA"/>
</dbReference>
<reference evidence="9" key="1">
    <citation type="submission" date="2016-10" db="EMBL/GenBank/DDBJ databases">
        <authorList>
            <person name="Varghese N."/>
            <person name="Submissions S."/>
        </authorList>
    </citation>
    <scope>NUCLEOTIDE SEQUENCE [LARGE SCALE GENOMIC DNA]</scope>
    <source>
        <strain evidence="9">DSM 22951</strain>
    </source>
</reference>
<keyword evidence="1 5" id="KW-0597">Phosphoprotein</keyword>
<dbReference type="GO" id="GO:0000160">
    <property type="term" value="P:phosphorelay signal transduction system"/>
    <property type="evidence" value="ECO:0007669"/>
    <property type="project" value="InterPro"/>
</dbReference>
<evidence type="ECO:0000256" key="5">
    <source>
        <dbReference type="PROSITE-ProRule" id="PRU00169"/>
    </source>
</evidence>
<dbReference type="Gene3D" id="3.40.50.2300">
    <property type="match status" value="1"/>
</dbReference>
<feature type="domain" description="HTH luxR-type" evidence="6">
    <location>
        <begin position="149"/>
        <end position="212"/>
    </location>
</feature>
<keyword evidence="4" id="KW-0804">Transcription</keyword>
<evidence type="ECO:0000256" key="3">
    <source>
        <dbReference type="ARBA" id="ARBA00023125"/>
    </source>
</evidence>
<dbReference type="SUPFAM" id="SSF52172">
    <property type="entry name" value="CheY-like"/>
    <property type="match status" value="1"/>
</dbReference>
<dbReference type="PANTHER" id="PTHR43214:SF24">
    <property type="entry name" value="TRANSCRIPTIONAL REGULATORY PROTEIN NARL-RELATED"/>
    <property type="match status" value="1"/>
</dbReference>
<proteinExistence type="predicted"/>
<dbReference type="InterPro" id="IPR016032">
    <property type="entry name" value="Sig_transdc_resp-reg_C-effctor"/>
</dbReference>
<feature type="modified residue" description="4-aspartylphosphate" evidence="5">
    <location>
        <position position="60"/>
    </location>
</feature>
<protein>
    <submittedName>
        <fullName evidence="8">DNA-binding response regulator, NarL/FixJ family, contains REC and HTH domains</fullName>
    </submittedName>
</protein>
<dbReference type="InterPro" id="IPR001789">
    <property type="entry name" value="Sig_transdc_resp-reg_receiver"/>
</dbReference>
<dbReference type="PROSITE" id="PS50043">
    <property type="entry name" value="HTH_LUXR_2"/>
    <property type="match status" value="1"/>
</dbReference>
<name>A0A2Y8ZXE9_9MICO</name>
<organism evidence="8 9">
    <name type="scientific">Branchiibius hedensis</name>
    <dbReference type="NCBI Taxonomy" id="672460"/>
    <lineage>
        <taxon>Bacteria</taxon>
        <taxon>Bacillati</taxon>
        <taxon>Actinomycetota</taxon>
        <taxon>Actinomycetes</taxon>
        <taxon>Micrococcales</taxon>
        <taxon>Dermacoccaceae</taxon>
        <taxon>Branchiibius</taxon>
    </lineage>
</organism>
<feature type="domain" description="Response regulatory" evidence="7">
    <location>
        <begin position="9"/>
        <end position="125"/>
    </location>
</feature>
<dbReference type="Proteomes" id="UP000250028">
    <property type="component" value="Unassembled WGS sequence"/>
</dbReference>
<evidence type="ECO:0000256" key="2">
    <source>
        <dbReference type="ARBA" id="ARBA00023015"/>
    </source>
</evidence>
<dbReference type="PRINTS" id="PR00038">
    <property type="entry name" value="HTHLUXR"/>
</dbReference>
<evidence type="ECO:0000259" key="6">
    <source>
        <dbReference type="PROSITE" id="PS50043"/>
    </source>
</evidence>
<dbReference type="PROSITE" id="PS50110">
    <property type="entry name" value="RESPONSE_REGULATORY"/>
    <property type="match status" value="1"/>
</dbReference>
<dbReference type="SUPFAM" id="SSF46894">
    <property type="entry name" value="C-terminal effector domain of the bipartite response regulators"/>
    <property type="match status" value="1"/>
</dbReference>
<evidence type="ECO:0000313" key="8">
    <source>
        <dbReference type="EMBL" id="SSA35968.1"/>
    </source>
</evidence>
<evidence type="ECO:0000313" key="9">
    <source>
        <dbReference type="Proteomes" id="UP000250028"/>
    </source>
</evidence>
<keyword evidence="2" id="KW-0805">Transcription regulation</keyword>
<dbReference type="InterPro" id="IPR039420">
    <property type="entry name" value="WalR-like"/>
</dbReference>
<dbReference type="Pfam" id="PF00196">
    <property type="entry name" value="GerE"/>
    <property type="match status" value="1"/>
</dbReference>
<dbReference type="CDD" id="cd06170">
    <property type="entry name" value="LuxR_C_like"/>
    <property type="match status" value="1"/>
</dbReference>
<sequence>MVDVISPVRIVLVDDDPMVRTALGMILGGDPSLQVVGEAADGQEALEVVAALDPDVVLMDIRMPRMDGLTATQELLRRQPPPRVIVLTTFDTDDMVVRALQIGAAGFLLKDTPPARLVEAVRSVAAGASTLSPQVTAALVASVSGSGASNPALGELSEREREVAEAIARGLSNAEIAAELYMSLATVKAHVGRILTKLGVDNRVQIALAVRG</sequence>
<dbReference type="CDD" id="cd17535">
    <property type="entry name" value="REC_NarL-like"/>
    <property type="match status" value="1"/>
</dbReference>
<dbReference type="GO" id="GO:0003677">
    <property type="term" value="F:DNA binding"/>
    <property type="evidence" value="ECO:0007669"/>
    <property type="project" value="UniProtKB-KW"/>
</dbReference>
<dbReference type="PROSITE" id="PS00622">
    <property type="entry name" value="HTH_LUXR_1"/>
    <property type="match status" value="1"/>
</dbReference>
<dbReference type="PANTHER" id="PTHR43214">
    <property type="entry name" value="TWO-COMPONENT RESPONSE REGULATOR"/>
    <property type="match status" value="1"/>
</dbReference>
<accession>A0A2Y8ZXE9</accession>
<dbReference type="InterPro" id="IPR058245">
    <property type="entry name" value="NreC/VraR/RcsB-like_REC"/>
</dbReference>
<keyword evidence="9" id="KW-1185">Reference proteome</keyword>
<gene>
    <name evidence="8" type="ORF">SAMN04489750_3347</name>
</gene>
<dbReference type="SMART" id="SM00448">
    <property type="entry name" value="REC"/>
    <property type="match status" value="1"/>
</dbReference>
<evidence type="ECO:0000256" key="1">
    <source>
        <dbReference type="ARBA" id="ARBA00022553"/>
    </source>
</evidence>
<dbReference type="SMART" id="SM00421">
    <property type="entry name" value="HTH_LUXR"/>
    <property type="match status" value="1"/>
</dbReference>
<evidence type="ECO:0000256" key="4">
    <source>
        <dbReference type="ARBA" id="ARBA00023163"/>
    </source>
</evidence>
<dbReference type="Pfam" id="PF00072">
    <property type="entry name" value="Response_reg"/>
    <property type="match status" value="1"/>
</dbReference>
<dbReference type="AlphaFoldDB" id="A0A2Y8ZXE9"/>